<dbReference type="AlphaFoldDB" id="A0AA36HDP7"/>
<feature type="transmembrane region" description="Helical" evidence="1">
    <location>
        <begin position="93"/>
        <end position="110"/>
    </location>
</feature>
<keyword evidence="3" id="KW-1185">Reference proteome</keyword>
<keyword evidence="1" id="KW-0812">Transmembrane</keyword>
<protein>
    <submittedName>
        <fullName evidence="2">Uncharacterized protein</fullName>
    </submittedName>
</protein>
<evidence type="ECO:0000313" key="2">
    <source>
        <dbReference type="EMBL" id="CAJ0608698.1"/>
    </source>
</evidence>
<proteinExistence type="predicted"/>
<gene>
    <name evidence="2" type="ORF">CYNAS_LOCUS20681</name>
</gene>
<dbReference type="EMBL" id="CATQJL010000326">
    <property type="protein sequence ID" value="CAJ0608698.1"/>
    <property type="molecule type" value="Genomic_DNA"/>
</dbReference>
<comment type="caution">
    <text evidence="2">The sequence shown here is derived from an EMBL/GenBank/DDBJ whole genome shotgun (WGS) entry which is preliminary data.</text>
</comment>
<sequence>MYLKTFVLGNLDQIDERDYTATKRVIKRLYVSSTTDTELLADDVKAIESRFLEHLNSYCSGFDSTFVSALLDDVLPRVTPCDEVFVEREGMNLLLHMVIVLVACVVHVLLDSCVLAEVFRVQCKDFLLLSGLKIGRLTAN</sequence>
<keyword evidence="1" id="KW-0472">Membrane</keyword>
<reference evidence="2" key="1">
    <citation type="submission" date="2023-07" db="EMBL/GenBank/DDBJ databases">
        <authorList>
            <consortium name="CYATHOMIX"/>
        </authorList>
    </citation>
    <scope>NUCLEOTIDE SEQUENCE</scope>
    <source>
        <strain evidence="2">N/A</strain>
    </source>
</reference>
<evidence type="ECO:0000256" key="1">
    <source>
        <dbReference type="SAM" id="Phobius"/>
    </source>
</evidence>
<dbReference type="Proteomes" id="UP001176961">
    <property type="component" value="Unassembled WGS sequence"/>
</dbReference>
<organism evidence="2 3">
    <name type="scientific">Cylicocyclus nassatus</name>
    <name type="common">Nematode worm</name>
    <dbReference type="NCBI Taxonomy" id="53992"/>
    <lineage>
        <taxon>Eukaryota</taxon>
        <taxon>Metazoa</taxon>
        <taxon>Ecdysozoa</taxon>
        <taxon>Nematoda</taxon>
        <taxon>Chromadorea</taxon>
        <taxon>Rhabditida</taxon>
        <taxon>Rhabditina</taxon>
        <taxon>Rhabditomorpha</taxon>
        <taxon>Strongyloidea</taxon>
        <taxon>Strongylidae</taxon>
        <taxon>Cylicocyclus</taxon>
    </lineage>
</organism>
<name>A0AA36HDP7_CYLNA</name>
<accession>A0AA36HDP7</accession>
<keyword evidence="1" id="KW-1133">Transmembrane helix</keyword>
<evidence type="ECO:0000313" key="3">
    <source>
        <dbReference type="Proteomes" id="UP001176961"/>
    </source>
</evidence>